<dbReference type="NCBIfam" id="TIGR02937">
    <property type="entry name" value="sigma70-ECF"/>
    <property type="match status" value="1"/>
</dbReference>
<dbReference type="OrthoDB" id="1524077at2"/>
<keyword evidence="4" id="KW-0804">Transcription</keyword>
<dbReference type="InterPro" id="IPR007627">
    <property type="entry name" value="RNA_pol_sigma70_r2"/>
</dbReference>
<dbReference type="InterPro" id="IPR013324">
    <property type="entry name" value="RNA_pol_sigma_r3/r4-like"/>
</dbReference>
<sequence>MLTDKALIDQIKNGDERAFESLFREYFKVLSVFAKKFLNDLDAAQDIVQEVFVKFYEQREKLEVHTSLKALLYQSVRNRCLDQIRSTQTRSGHHDNILAASFGADIDTSDFMEQVELEQMIYNSIAQLPEQCQLIFKMSRLEGKKNQEIADELGISKRTVETQISNALKRLRIDLFEYLKALIIIALEILS</sequence>
<dbReference type="InterPro" id="IPR013325">
    <property type="entry name" value="RNA_pol_sigma_r2"/>
</dbReference>
<dbReference type="NCBIfam" id="TIGR02985">
    <property type="entry name" value="Sig70_bacteroi1"/>
    <property type="match status" value="1"/>
</dbReference>
<organism evidence="6 7">
    <name type="scientific">Roseivirga seohaensis subsp. aquiponti</name>
    <dbReference type="NCBI Taxonomy" id="1566026"/>
    <lineage>
        <taxon>Bacteria</taxon>
        <taxon>Pseudomonadati</taxon>
        <taxon>Bacteroidota</taxon>
        <taxon>Cytophagia</taxon>
        <taxon>Cytophagales</taxon>
        <taxon>Roseivirgaceae</taxon>
        <taxon>Roseivirga</taxon>
    </lineage>
</organism>
<dbReference type="Pfam" id="PF04542">
    <property type="entry name" value="Sigma70_r2"/>
    <property type="match status" value="1"/>
</dbReference>
<dbReference type="PANTHER" id="PTHR43133:SF46">
    <property type="entry name" value="RNA POLYMERASE SIGMA-70 FACTOR ECF SUBFAMILY"/>
    <property type="match status" value="1"/>
</dbReference>
<dbReference type="Proteomes" id="UP000036908">
    <property type="component" value="Unassembled WGS sequence"/>
</dbReference>
<keyword evidence="3" id="KW-0731">Sigma factor</keyword>
<protein>
    <recommendedName>
        <fullName evidence="5">HTH luxR-type domain-containing protein</fullName>
    </recommendedName>
</protein>
<comment type="caution">
    <text evidence="6">The sequence shown here is derived from an EMBL/GenBank/DDBJ whole genome shotgun (WGS) entry which is preliminary data.</text>
</comment>
<dbReference type="EMBL" id="JSVA01000001">
    <property type="protein sequence ID" value="KOF04616.1"/>
    <property type="molecule type" value="Genomic_DNA"/>
</dbReference>
<dbReference type="InterPro" id="IPR013249">
    <property type="entry name" value="RNA_pol_sigma70_r4_t2"/>
</dbReference>
<dbReference type="SUPFAM" id="SSF88946">
    <property type="entry name" value="Sigma2 domain of RNA polymerase sigma factors"/>
    <property type="match status" value="1"/>
</dbReference>
<evidence type="ECO:0000313" key="6">
    <source>
        <dbReference type="EMBL" id="KOF04616.1"/>
    </source>
</evidence>
<comment type="similarity">
    <text evidence="1">Belongs to the sigma-70 factor family. ECF subfamily.</text>
</comment>
<keyword evidence="2" id="KW-0805">Transcription regulation</keyword>
<dbReference type="Gene3D" id="1.10.10.10">
    <property type="entry name" value="Winged helix-like DNA-binding domain superfamily/Winged helix DNA-binding domain"/>
    <property type="match status" value="1"/>
</dbReference>
<reference evidence="7" key="1">
    <citation type="submission" date="2014-11" db="EMBL/GenBank/DDBJ databases">
        <title>Genome sequencing of Roseivirga sp. D-25.</title>
        <authorList>
            <person name="Selvaratnam C."/>
            <person name="Thevarajoo S."/>
            <person name="Goh K.M."/>
            <person name="Eee R."/>
            <person name="Chan K.-G."/>
            <person name="Chong C.S."/>
        </authorList>
    </citation>
    <scope>NUCLEOTIDE SEQUENCE [LARGE SCALE GENOMIC DNA]</scope>
    <source>
        <strain evidence="7">D-25</strain>
    </source>
</reference>
<dbReference type="InterPro" id="IPR000792">
    <property type="entry name" value="Tscrpt_reg_LuxR_C"/>
</dbReference>
<dbReference type="PROSITE" id="PS00622">
    <property type="entry name" value="HTH_LUXR_1"/>
    <property type="match status" value="1"/>
</dbReference>
<evidence type="ECO:0000256" key="1">
    <source>
        <dbReference type="ARBA" id="ARBA00010641"/>
    </source>
</evidence>
<dbReference type="InterPro" id="IPR014284">
    <property type="entry name" value="RNA_pol_sigma-70_dom"/>
</dbReference>
<evidence type="ECO:0000313" key="7">
    <source>
        <dbReference type="Proteomes" id="UP000036908"/>
    </source>
</evidence>
<dbReference type="GO" id="GO:0006352">
    <property type="term" value="P:DNA-templated transcription initiation"/>
    <property type="evidence" value="ECO:0007669"/>
    <property type="project" value="InterPro"/>
</dbReference>
<dbReference type="SUPFAM" id="SSF88659">
    <property type="entry name" value="Sigma3 and sigma4 domains of RNA polymerase sigma factors"/>
    <property type="match status" value="1"/>
</dbReference>
<proteinExistence type="inferred from homology"/>
<dbReference type="PRINTS" id="PR00038">
    <property type="entry name" value="HTHLUXR"/>
</dbReference>
<dbReference type="InterPro" id="IPR036388">
    <property type="entry name" value="WH-like_DNA-bd_sf"/>
</dbReference>
<dbReference type="SMART" id="SM00421">
    <property type="entry name" value="HTH_LUXR"/>
    <property type="match status" value="1"/>
</dbReference>
<dbReference type="GO" id="GO:0016987">
    <property type="term" value="F:sigma factor activity"/>
    <property type="evidence" value="ECO:0007669"/>
    <property type="project" value="UniProtKB-KW"/>
</dbReference>
<dbReference type="Pfam" id="PF08281">
    <property type="entry name" value="Sigma70_r4_2"/>
    <property type="match status" value="1"/>
</dbReference>
<feature type="domain" description="HTH luxR-type" evidence="5">
    <location>
        <begin position="143"/>
        <end position="170"/>
    </location>
</feature>
<dbReference type="InterPro" id="IPR039425">
    <property type="entry name" value="RNA_pol_sigma-70-like"/>
</dbReference>
<dbReference type="Gene3D" id="1.10.1740.10">
    <property type="match status" value="1"/>
</dbReference>
<name>A0A0L8AQW2_9BACT</name>
<dbReference type="GO" id="GO:0003677">
    <property type="term" value="F:DNA binding"/>
    <property type="evidence" value="ECO:0007669"/>
    <property type="project" value="InterPro"/>
</dbReference>
<dbReference type="AlphaFoldDB" id="A0A0L8AQW2"/>
<evidence type="ECO:0000256" key="2">
    <source>
        <dbReference type="ARBA" id="ARBA00023015"/>
    </source>
</evidence>
<dbReference type="CDD" id="cd06171">
    <property type="entry name" value="Sigma70_r4"/>
    <property type="match status" value="1"/>
</dbReference>
<dbReference type="InterPro" id="IPR014327">
    <property type="entry name" value="RNA_pol_sigma70_bacteroid"/>
</dbReference>
<accession>A0A0L8AQW2</accession>
<gene>
    <name evidence="6" type="ORF">OB69_00735</name>
</gene>
<dbReference type="PATRIC" id="fig|1566026.4.peg.154"/>
<evidence type="ECO:0000256" key="3">
    <source>
        <dbReference type="ARBA" id="ARBA00023082"/>
    </source>
</evidence>
<dbReference type="PANTHER" id="PTHR43133">
    <property type="entry name" value="RNA POLYMERASE ECF-TYPE SIGMA FACTO"/>
    <property type="match status" value="1"/>
</dbReference>
<keyword evidence="7" id="KW-1185">Reference proteome</keyword>
<evidence type="ECO:0000259" key="5">
    <source>
        <dbReference type="PROSITE" id="PS00622"/>
    </source>
</evidence>
<evidence type="ECO:0000256" key="4">
    <source>
        <dbReference type="ARBA" id="ARBA00023163"/>
    </source>
</evidence>